<evidence type="ECO:0000256" key="3">
    <source>
        <dbReference type="ARBA" id="ARBA00022475"/>
    </source>
</evidence>
<name>A0AAC9WGU5_9CLOT</name>
<dbReference type="Proteomes" id="UP000177894">
    <property type="component" value="Chromosome"/>
</dbReference>
<proteinExistence type="inferred from homology"/>
<dbReference type="EMBL" id="CP017603">
    <property type="protein sequence ID" value="AOY77686.1"/>
    <property type="molecule type" value="Genomic_DNA"/>
</dbReference>
<dbReference type="KEGG" id="cfm:BJL90_18570"/>
<accession>A0AAC9WGU5</accession>
<evidence type="ECO:0000256" key="6">
    <source>
        <dbReference type="ARBA" id="ARBA00023136"/>
    </source>
</evidence>
<evidence type="ECO:0000256" key="5">
    <source>
        <dbReference type="ARBA" id="ARBA00022989"/>
    </source>
</evidence>
<feature type="transmembrane region" description="Helical" evidence="7">
    <location>
        <begin position="261"/>
        <end position="282"/>
    </location>
</feature>
<gene>
    <name evidence="8" type="ORF">BJL90_18570</name>
    <name evidence="9" type="ORF">CLFO_26740</name>
</gene>
<dbReference type="EMBL" id="CP020559">
    <property type="protein sequence ID" value="ARE88273.1"/>
    <property type="molecule type" value="Genomic_DNA"/>
</dbReference>
<dbReference type="InterPro" id="IPR018383">
    <property type="entry name" value="UPF0324_pro"/>
</dbReference>
<evidence type="ECO:0000313" key="11">
    <source>
        <dbReference type="Proteomes" id="UP000192478"/>
    </source>
</evidence>
<reference evidence="8 10" key="1">
    <citation type="submission" date="2016-10" db="EMBL/GenBank/DDBJ databases">
        <title>Complete Genome Sequence of Acetogen Clostridium formicoaceticum ATCC 27076.</title>
        <authorList>
            <person name="Bao T."/>
            <person name="Cheng C."/>
            <person name="Zhao J."/>
            <person name="Yang S.-T."/>
            <person name="Wang J."/>
            <person name="Wang M."/>
        </authorList>
    </citation>
    <scope>NUCLEOTIDE SEQUENCE [LARGE SCALE GENOMIC DNA]</scope>
    <source>
        <strain evidence="8 10">ATCC 27076</strain>
    </source>
</reference>
<keyword evidence="10" id="KW-1185">Reference proteome</keyword>
<organism evidence="9 11">
    <name type="scientific">Clostridium formicaceticum</name>
    <dbReference type="NCBI Taxonomy" id="1497"/>
    <lineage>
        <taxon>Bacteria</taxon>
        <taxon>Bacillati</taxon>
        <taxon>Bacillota</taxon>
        <taxon>Clostridia</taxon>
        <taxon>Eubacteriales</taxon>
        <taxon>Clostridiaceae</taxon>
        <taxon>Clostridium</taxon>
    </lineage>
</organism>
<dbReference type="AlphaFoldDB" id="A0AAC9WGU5"/>
<dbReference type="Pfam" id="PF03601">
    <property type="entry name" value="Cons_hypoth698"/>
    <property type="match status" value="1"/>
</dbReference>
<keyword evidence="6 7" id="KW-0472">Membrane</keyword>
<keyword evidence="5 7" id="KW-1133">Transmembrane helix</keyword>
<dbReference type="Proteomes" id="UP000192478">
    <property type="component" value="Chromosome"/>
</dbReference>
<evidence type="ECO:0000256" key="7">
    <source>
        <dbReference type="SAM" id="Phobius"/>
    </source>
</evidence>
<feature type="transmembrane region" description="Helical" evidence="7">
    <location>
        <begin position="148"/>
        <end position="169"/>
    </location>
</feature>
<dbReference type="PANTHER" id="PTHR30106">
    <property type="entry name" value="INNER MEMBRANE PROTEIN YEIH-RELATED"/>
    <property type="match status" value="1"/>
</dbReference>
<evidence type="ECO:0000256" key="1">
    <source>
        <dbReference type="ARBA" id="ARBA00004651"/>
    </source>
</evidence>
<evidence type="ECO:0000313" key="10">
    <source>
        <dbReference type="Proteomes" id="UP000177894"/>
    </source>
</evidence>
<protein>
    <recommendedName>
        <fullName evidence="12">Sulfate exporter family transporter</fullName>
    </recommendedName>
</protein>
<evidence type="ECO:0000313" key="9">
    <source>
        <dbReference type="EMBL" id="ARE88273.1"/>
    </source>
</evidence>
<evidence type="ECO:0000256" key="4">
    <source>
        <dbReference type="ARBA" id="ARBA00022692"/>
    </source>
</evidence>
<feature type="transmembrane region" description="Helical" evidence="7">
    <location>
        <begin position="122"/>
        <end position="142"/>
    </location>
</feature>
<sequence length="345" mass="37277">MSYCRKYLGGVFFTAILAAISVFISEIIPYHIIGQGVLALLVGMLLNPIISEYKIFQSGISFTSKKILRFSIILMGISLSFSQVLEVGKISLIVMTFTLITAFTGGYIFGKLLKMDWKLSSLISAGTGICGGSAIAAIAPVIDAEDSSIAYAISATFLFDIIMVILFPIMGNYFNMTDLGFGLWTGTAVNDTSSVVAAGYAFSDIAGNYSVIVKLTRTLSIVPVVLIFSYIHEKLSRESTQDSSRSDESISTASKVDISKVFPWFILLFLLMVIFKSIGLFSESTSSSISSLSRFLMTMSLGAIGLKTNFKKLAKSGLAPMVHGFIISTLVVVVSFLVQIMIGQI</sequence>
<feature type="transmembrane region" description="Helical" evidence="7">
    <location>
        <begin position="30"/>
        <end position="46"/>
    </location>
</feature>
<keyword evidence="4 7" id="KW-0812">Transmembrane</keyword>
<comment type="similarity">
    <text evidence="2">Belongs to the UPF0324 family.</text>
</comment>
<evidence type="ECO:0008006" key="12">
    <source>
        <dbReference type="Google" id="ProtNLM"/>
    </source>
</evidence>
<dbReference type="PANTHER" id="PTHR30106:SF1">
    <property type="entry name" value="UPF0324 MEMBRANE PROTEIN FN0533"/>
    <property type="match status" value="1"/>
</dbReference>
<dbReference type="RefSeq" id="WP_070971628.1">
    <property type="nucleotide sequence ID" value="NZ_CP017603.1"/>
</dbReference>
<evidence type="ECO:0000313" key="8">
    <source>
        <dbReference type="EMBL" id="AOY77686.1"/>
    </source>
</evidence>
<feature type="transmembrane region" description="Helical" evidence="7">
    <location>
        <begin position="67"/>
        <end position="84"/>
    </location>
</feature>
<feature type="transmembrane region" description="Helical" evidence="7">
    <location>
        <begin position="90"/>
        <end position="110"/>
    </location>
</feature>
<dbReference type="GO" id="GO:0005886">
    <property type="term" value="C:plasma membrane"/>
    <property type="evidence" value="ECO:0007669"/>
    <property type="project" value="UniProtKB-SubCell"/>
</dbReference>
<comment type="subcellular location">
    <subcellularLocation>
        <location evidence="1">Cell membrane</location>
        <topology evidence="1">Multi-pass membrane protein</topology>
    </subcellularLocation>
</comment>
<keyword evidence="3" id="KW-1003">Cell membrane</keyword>
<reference evidence="9 11" key="2">
    <citation type="submission" date="2017-03" db="EMBL/GenBank/DDBJ databases">
        <title>Complete sequence of Clostridium formicaceticum DSM 92.</title>
        <authorList>
            <person name="Poehlein A."/>
            <person name="Karl M."/>
            <person name="Bengelsdorf F.R."/>
            <person name="Duerre P."/>
            <person name="Daniel R."/>
        </authorList>
    </citation>
    <scope>NUCLEOTIDE SEQUENCE [LARGE SCALE GENOMIC DNA]</scope>
    <source>
        <strain evidence="9 11">DSM 92</strain>
    </source>
</reference>
<feature type="transmembrane region" description="Helical" evidence="7">
    <location>
        <begin position="7"/>
        <end position="24"/>
    </location>
</feature>
<evidence type="ECO:0000256" key="2">
    <source>
        <dbReference type="ARBA" id="ARBA00007977"/>
    </source>
</evidence>
<feature type="transmembrane region" description="Helical" evidence="7">
    <location>
        <begin position="318"/>
        <end position="342"/>
    </location>
</feature>